<sequence>MLRINKNKFYNMRVQVYSNSNYKITLELSNKA</sequence>
<name>A0A8S5TEE8_9CAUD</name>
<dbReference type="EMBL" id="BK032815">
    <property type="protein sequence ID" value="DAF61676.1"/>
    <property type="molecule type" value="Genomic_DNA"/>
</dbReference>
<reference evidence="1" key="1">
    <citation type="journal article" date="2021" name="Proc. Natl. Acad. Sci. U.S.A.">
        <title>A Catalog of Tens of Thousands of Viruses from Human Metagenomes Reveals Hidden Associations with Chronic Diseases.</title>
        <authorList>
            <person name="Tisza M.J."/>
            <person name="Buck C.B."/>
        </authorList>
    </citation>
    <scope>NUCLEOTIDE SEQUENCE</scope>
    <source>
        <strain evidence="1">Ct1IF5</strain>
    </source>
</reference>
<organism evidence="1">
    <name type="scientific">Siphoviridae sp. ct1IF5</name>
    <dbReference type="NCBI Taxonomy" id="2827765"/>
    <lineage>
        <taxon>Viruses</taxon>
        <taxon>Duplodnaviria</taxon>
        <taxon>Heunggongvirae</taxon>
        <taxon>Uroviricota</taxon>
        <taxon>Caudoviricetes</taxon>
    </lineage>
</organism>
<proteinExistence type="predicted"/>
<accession>A0A8S5TEE8</accession>
<protein>
    <submittedName>
        <fullName evidence="1">Uncharacterized protein</fullName>
    </submittedName>
</protein>
<evidence type="ECO:0000313" key="1">
    <source>
        <dbReference type="EMBL" id="DAF61676.1"/>
    </source>
</evidence>